<evidence type="ECO:0000256" key="5">
    <source>
        <dbReference type="ARBA" id="ARBA00022803"/>
    </source>
</evidence>
<feature type="repeat" description="TPR" evidence="7">
    <location>
        <begin position="488"/>
        <end position="521"/>
    </location>
</feature>
<dbReference type="Pfam" id="PF00515">
    <property type="entry name" value="TPR_1"/>
    <property type="match status" value="1"/>
</dbReference>
<feature type="region of interest" description="Disordered" evidence="8">
    <location>
        <begin position="560"/>
        <end position="581"/>
    </location>
</feature>
<keyword evidence="1" id="KW-0132">Cell division</keyword>
<evidence type="ECO:0000256" key="7">
    <source>
        <dbReference type="PROSITE-ProRule" id="PRU00339"/>
    </source>
</evidence>
<evidence type="ECO:0000256" key="3">
    <source>
        <dbReference type="ARBA" id="ARBA00022776"/>
    </source>
</evidence>
<dbReference type="GO" id="GO:0045842">
    <property type="term" value="P:positive regulation of mitotic metaphase/anaphase transition"/>
    <property type="evidence" value="ECO:0007669"/>
    <property type="project" value="TreeGrafter"/>
</dbReference>
<protein>
    <submittedName>
        <fullName evidence="9">Uncharacterized protein</fullName>
    </submittedName>
</protein>
<dbReference type="SMART" id="SM00028">
    <property type="entry name" value="TPR"/>
    <property type="match status" value="6"/>
</dbReference>
<evidence type="ECO:0000313" key="10">
    <source>
        <dbReference type="Proteomes" id="UP000053257"/>
    </source>
</evidence>
<keyword evidence="2" id="KW-0677">Repeat</keyword>
<feature type="repeat" description="TPR" evidence="7">
    <location>
        <begin position="454"/>
        <end position="487"/>
    </location>
</feature>
<dbReference type="PANTHER" id="PTHR12558">
    <property type="entry name" value="CELL DIVISION CYCLE 16,23,27"/>
    <property type="match status" value="1"/>
</dbReference>
<evidence type="ECO:0000256" key="2">
    <source>
        <dbReference type="ARBA" id="ARBA00022737"/>
    </source>
</evidence>
<dbReference type="SUPFAM" id="SSF48452">
    <property type="entry name" value="TPR-like"/>
    <property type="match status" value="2"/>
</dbReference>
<dbReference type="Gene3D" id="1.25.40.10">
    <property type="entry name" value="Tetratricopeptide repeat domain"/>
    <property type="match status" value="1"/>
</dbReference>
<keyword evidence="10" id="KW-1185">Reference proteome</keyword>
<dbReference type="OrthoDB" id="10006270at2759"/>
<organism evidence="9 10">
    <name type="scientific">Phlebiopsis gigantea (strain 11061_1 CR5-6)</name>
    <name type="common">White-rot fungus</name>
    <name type="synonym">Peniophora gigantea</name>
    <dbReference type="NCBI Taxonomy" id="745531"/>
    <lineage>
        <taxon>Eukaryota</taxon>
        <taxon>Fungi</taxon>
        <taxon>Dikarya</taxon>
        <taxon>Basidiomycota</taxon>
        <taxon>Agaricomycotina</taxon>
        <taxon>Agaricomycetes</taxon>
        <taxon>Polyporales</taxon>
        <taxon>Phanerochaetaceae</taxon>
        <taxon>Phlebiopsis</taxon>
    </lineage>
</organism>
<dbReference type="GO" id="GO:0016567">
    <property type="term" value="P:protein ubiquitination"/>
    <property type="evidence" value="ECO:0007669"/>
    <property type="project" value="TreeGrafter"/>
</dbReference>
<accession>A0A0C3S9E0</accession>
<dbReference type="GO" id="GO:0005680">
    <property type="term" value="C:anaphase-promoting complex"/>
    <property type="evidence" value="ECO:0007669"/>
    <property type="project" value="TreeGrafter"/>
</dbReference>
<dbReference type="PROSITE" id="PS50293">
    <property type="entry name" value="TPR_REGION"/>
    <property type="match status" value="1"/>
</dbReference>
<reference evidence="9 10" key="1">
    <citation type="journal article" date="2014" name="PLoS Genet.">
        <title>Analysis of the Phlebiopsis gigantea genome, transcriptome and secretome provides insight into its pioneer colonization strategies of wood.</title>
        <authorList>
            <person name="Hori C."/>
            <person name="Ishida T."/>
            <person name="Igarashi K."/>
            <person name="Samejima M."/>
            <person name="Suzuki H."/>
            <person name="Master E."/>
            <person name="Ferreira P."/>
            <person name="Ruiz-Duenas F.J."/>
            <person name="Held B."/>
            <person name="Canessa P."/>
            <person name="Larrondo L.F."/>
            <person name="Schmoll M."/>
            <person name="Druzhinina I.S."/>
            <person name="Kubicek C.P."/>
            <person name="Gaskell J.A."/>
            <person name="Kersten P."/>
            <person name="St John F."/>
            <person name="Glasner J."/>
            <person name="Sabat G."/>
            <person name="Splinter BonDurant S."/>
            <person name="Syed K."/>
            <person name="Yadav J."/>
            <person name="Mgbeahuruike A.C."/>
            <person name="Kovalchuk A."/>
            <person name="Asiegbu F.O."/>
            <person name="Lackner G."/>
            <person name="Hoffmeister D."/>
            <person name="Rencoret J."/>
            <person name="Gutierrez A."/>
            <person name="Sun H."/>
            <person name="Lindquist E."/>
            <person name="Barry K."/>
            <person name="Riley R."/>
            <person name="Grigoriev I.V."/>
            <person name="Henrissat B."/>
            <person name="Kues U."/>
            <person name="Berka R.M."/>
            <person name="Martinez A.T."/>
            <person name="Covert S.F."/>
            <person name="Blanchette R.A."/>
            <person name="Cullen D."/>
        </authorList>
    </citation>
    <scope>NUCLEOTIDE SEQUENCE [LARGE SCALE GENOMIC DNA]</scope>
    <source>
        <strain evidence="9 10">11061_1 CR5-6</strain>
    </source>
</reference>
<evidence type="ECO:0000256" key="1">
    <source>
        <dbReference type="ARBA" id="ARBA00022618"/>
    </source>
</evidence>
<dbReference type="InterPro" id="IPR011990">
    <property type="entry name" value="TPR-like_helical_dom_sf"/>
</dbReference>
<dbReference type="GO" id="GO:0005737">
    <property type="term" value="C:cytoplasm"/>
    <property type="evidence" value="ECO:0007669"/>
    <property type="project" value="TreeGrafter"/>
</dbReference>
<dbReference type="GO" id="GO:0051301">
    <property type="term" value="P:cell division"/>
    <property type="evidence" value="ECO:0007669"/>
    <property type="project" value="UniProtKB-KW"/>
</dbReference>
<dbReference type="PANTHER" id="PTHR12558:SF9">
    <property type="entry name" value="CELL DIVISION CYCLE PROTEIN 16 HOMOLOG"/>
    <property type="match status" value="1"/>
</dbReference>
<dbReference type="PROSITE" id="PS50005">
    <property type="entry name" value="TPR"/>
    <property type="match status" value="3"/>
</dbReference>
<proteinExistence type="predicted"/>
<evidence type="ECO:0000256" key="6">
    <source>
        <dbReference type="ARBA" id="ARBA00023306"/>
    </source>
</evidence>
<dbReference type="HOGENOM" id="CLU_011751_0_1_1"/>
<sequence length="581" mass="66100">MVDRMRLWRHDALMQHLYDTAAFWGDKIVSWTNDPNDAFWLAQTYFLTHQYARAERLLTRPARMATPPTRGRREKHLPHIHRTCQTVACRYLAAQCQVRQGKWTEATEMLGEANPFRGSANSGPAIPNLDGGIKIEASMCHLRGLLMLKLNRGDQAKNCFMEALALDVKCYEAFEQLISGEMMTPIEEWDFVQALAYKKQTPHDAEFVCMMYTSRLRKYKHADEHALARRKLVQDYGLGDNPDVLFSFADALYSHFRWADCFAVTSRILGLVSVHAPTMPLHIACLYHLSHLHSKLFILAHELVEREPENPISWYAVGVWYLTAKKWSEARTYFSKTSLMDPRFSPAWVAFAHTFALEGEHDHAVTAYSTCARMFTGSHLPLMFVGMEHIVLANLSLADEALYAAHSMCDGDPLLANERGVMAFTHGEYGEAAKLFLQAIELAQITQTSETAWATTYVNLGTCYRKLKRYPEAKTAYHKVIQLDPRNPSALGFLGMVHHLMYELDAAIIKYHEALSIDPINGHILELLNLALESNSYAGPLGQRGLPGGDEEWERRMREHRKKGKAAERTAHVEEHDAMSM</sequence>
<dbReference type="AlphaFoldDB" id="A0A0C3S9E0"/>
<evidence type="ECO:0000313" key="9">
    <source>
        <dbReference type="EMBL" id="KIP08212.1"/>
    </source>
</evidence>
<keyword evidence="3" id="KW-0498">Mitosis</keyword>
<keyword evidence="4" id="KW-0833">Ubl conjugation pathway</keyword>
<dbReference type="EMBL" id="KN840483">
    <property type="protein sequence ID" value="KIP08212.1"/>
    <property type="molecule type" value="Genomic_DNA"/>
</dbReference>
<feature type="repeat" description="TPR" evidence="7">
    <location>
        <begin position="311"/>
        <end position="344"/>
    </location>
</feature>
<dbReference type="Proteomes" id="UP000053257">
    <property type="component" value="Unassembled WGS sequence"/>
</dbReference>
<dbReference type="InterPro" id="IPR019734">
    <property type="entry name" value="TPR_rpt"/>
</dbReference>
<keyword evidence="6" id="KW-0131">Cell cycle</keyword>
<keyword evidence="5 7" id="KW-0802">TPR repeat</keyword>
<dbReference type="Pfam" id="PF12895">
    <property type="entry name" value="ANAPC3"/>
    <property type="match status" value="1"/>
</dbReference>
<gene>
    <name evidence="9" type="ORF">PHLGIDRAFT_69735</name>
</gene>
<feature type="compositionally biased region" description="Basic and acidic residues" evidence="8">
    <location>
        <begin position="565"/>
        <end position="581"/>
    </location>
</feature>
<dbReference type="GO" id="GO:0031145">
    <property type="term" value="P:anaphase-promoting complex-dependent catabolic process"/>
    <property type="evidence" value="ECO:0007669"/>
    <property type="project" value="TreeGrafter"/>
</dbReference>
<evidence type="ECO:0000256" key="8">
    <source>
        <dbReference type="SAM" id="MobiDB-lite"/>
    </source>
</evidence>
<evidence type="ECO:0000256" key="4">
    <source>
        <dbReference type="ARBA" id="ARBA00022786"/>
    </source>
</evidence>
<dbReference type="STRING" id="745531.A0A0C3S9E0"/>
<dbReference type="Pfam" id="PF13181">
    <property type="entry name" value="TPR_8"/>
    <property type="match status" value="1"/>
</dbReference>
<name>A0A0C3S9E0_PHLG1</name>